<accession>E9HXY2</accession>
<dbReference type="PANTHER" id="PTHR33099">
    <property type="entry name" value="FE2OG DIOXYGENASE DOMAIN-CONTAINING PROTEIN"/>
    <property type="match status" value="1"/>
</dbReference>
<dbReference type="PhylomeDB" id="E9HXY2"/>
<evidence type="ECO:0000313" key="2">
    <source>
        <dbReference type="Proteomes" id="UP000000305"/>
    </source>
</evidence>
<name>E9HXY2_DAPPU</name>
<gene>
    <name evidence="1" type="ORF">DAPPUDRAFT_119254</name>
</gene>
<sequence length="244" mass="27530">MNVRASPSQLILHHDQTRQKNCWPAIFPVTDSKLGNYYKCLDNFTFLLVLGFHSIDFVTGKVILQLPVGGGHEGGALKVDYNGRTKFLRMIELATSVSKNRHSTISARMEPLNKGYKLTLVFNLVWTSDNSIDIKGIPVFVTALNETKTTLAAWLNPNPLIDLQLTEKDNRHGCDSSESYAFEHFRLSNETSSKDVLFFVLEEKYGENDLTFSGLRGKIKSYPDRITKQHTPIIKLAQRLLLAA</sequence>
<reference evidence="1 2" key="1">
    <citation type="journal article" date="2011" name="Science">
        <title>The ecoresponsive genome of Daphnia pulex.</title>
        <authorList>
            <person name="Colbourne J.K."/>
            <person name="Pfrender M.E."/>
            <person name="Gilbert D."/>
            <person name="Thomas W.K."/>
            <person name="Tucker A."/>
            <person name="Oakley T.H."/>
            <person name="Tokishita S."/>
            <person name="Aerts A."/>
            <person name="Arnold G.J."/>
            <person name="Basu M.K."/>
            <person name="Bauer D.J."/>
            <person name="Caceres C.E."/>
            <person name="Carmel L."/>
            <person name="Casola C."/>
            <person name="Choi J.H."/>
            <person name="Detter J.C."/>
            <person name="Dong Q."/>
            <person name="Dusheyko S."/>
            <person name="Eads B.D."/>
            <person name="Frohlich T."/>
            <person name="Geiler-Samerotte K.A."/>
            <person name="Gerlach D."/>
            <person name="Hatcher P."/>
            <person name="Jogdeo S."/>
            <person name="Krijgsveld J."/>
            <person name="Kriventseva E.V."/>
            <person name="Kultz D."/>
            <person name="Laforsch C."/>
            <person name="Lindquist E."/>
            <person name="Lopez J."/>
            <person name="Manak J.R."/>
            <person name="Muller J."/>
            <person name="Pangilinan J."/>
            <person name="Patwardhan R.P."/>
            <person name="Pitluck S."/>
            <person name="Pritham E.J."/>
            <person name="Rechtsteiner A."/>
            <person name="Rho M."/>
            <person name="Rogozin I.B."/>
            <person name="Sakarya O."/>
            <person name="Salamov A."/>
            <person name="Schaack S."/>
            <person name="Shapiro H."/>
            <person name="Shiga Y."/>
            <person name="Skalitzky C."/>
            <person name="Smith Z."/>
            <person name="Souvorov A."/>
            <person name="Sung W."/>
            <person name="Tang Z."/>
            <person name="Tsuchiya D."/>
            <person name="Tu H."/>
            <person name="Vos H."/>
            <person name="Wang M."/>
            <person name="Wolf Y.I."/>
            <person name="Yamagata H."/>
            <person name="Yamada T."/>
            <person name="Ye Y."/>
            <person name="Shaw J.R."/>
            <person name="Andrews J."/>
            <person name="Crease T.J."/>
            <person name="Tang H."/>
            <person name="Lucas S.M."/>
            <person name="Robertson H.M."/>
            <person name="Bork P."/>
            <person name="Koonin E.V."/>
            <person name="Zdobnov E.M."/>
            <person name="Grigoriev I.V."/>
            <person name="Lynch M."/>
            <person name="Boore J.L."/>
        </authorList>
    </citation>
    <scope>NUCLEOTIDE SEQUENCE [LARGE SCALE GENOMIC DNA]</scope>
</reference>
<dbReference type="AlphaFoldDB" id="E9HXY2"/>
<dbReference type="EMBL" id="GL733086">
    <property type="protein sequence ID" value="EFX63399.1"/>
    <property type="molecule type" value="Genomic_DNA"/>
</dbReference>
<dbReference type="HOGENOM" id="CLU_1139012_0_0_1"/>
<protein>
    <submittedName>
        <fullName evidence="1">Uncharacterized protein</fullName>
    </submittedName>
</protein>
<dbReference type="Proteomes" id="UP000000305">
    <property type="component" value="Unassembled WGS sequence"/>
</dbReference>
<dbReference type="KEGG" id="dpx:DAPPUDRAFT_119254"/>
<dbReference type="InParanoid" id="E9HXY2"/>
<dbReference type="PANTHER" id="PTHR33099:SF7">
    <property type="entry name" value="MYND-TYPE DOMAIN-CONTAINING PROTEIN"/>
    <property type="match status" value="1"/>
</dbReference>
<proteinExistence type="predicted"/>
<organism evidence="1 2">
    <name type="scientific">Daphnia pulex</name>
    <name type="common">Water flea</name>
    <dbReference type="NCBI Taxonomy" id="6669"/>
    <lineage>
        <taxon>Eukaryota</taxon>
        <taxon>Metazoa</taxon>
        <taxon>Ecdysozoa</taxon>
        <taxon>Arthropoda</taxon>
        <taxon>Crustacea</taxon>
        <taxon>Branchiopoda</taxon>
        <taxon>Diplostraca</taxon>
        <taxon>Cladocera</taxon>
        <taxon>Anomopoda</taxon>
        <taxon>Daphniidae</taxon>
        <taxon>Daphnia</taxon>
    </lineage>
</organism>
<evidence type="ECO:0000313" key="1">
    <source>
        <dbReference type="EMBL" id="EFX63399.1"/>
    </source>
</evidence>
<keyword evidence="2" id="KW-1185">Reference proteome</keyword>
<dbReference type="OrthoDB" id="2496295at2759"/>